<evidence type="ECO:0000313" key="9">
    <source>
        <dbReference type="EMBL" id="OAY72373.1"/>
    </source>
</evidence>
<dbReference type="SUPFAM" id="SSF52943">
    <property type="entry name" value="ATP synthase (F1-ATPase), gamma subunit"/>
    <property type="match status" value="1"/>
</dbReference>
<dbReference type="GO" id="GO:0046933">
    <property type="term" value="F:proton-transporting ATP synthase activity, rotational mechanism"/>
    <property type="evidence" value="ECO:0007669"/>
    <property type="project" value="InterPro"/>
</dbReference>
<keyword evidence="8" id="KW-0066">ATP synthesis</keyword>
<keyword evidence="4" id="KW-0375">Hydrogen ion transport</keyword>
<evidence type="ECO:0000256" key="1">
    <source>
        <dbReference type="ARBA" id="ARBA00004170"/>
    </source>
</evidence>
<dbReference type="AlphaFoldDB" id="A0A199V5U7"/>
<keyword evidence="6" id="KW-0472">Membrane</keyword>
<dbReference type="EMBL" id="LSRQ01003126">
    <property type="protein sequence ID" value="OAY72373.1"/>
    <property type="molecule type" value="Genomic_DNA"/>
</dbReference>
<evidence type="ECO:0000256" key="2">
    <source>
        <dbReference type="ARBA" id="ARBA00007681"/>
    </source>
</evidence>
<comment type="similarity">
    <text evidence="2">Belongs to the ATPase gamma chain family.</text>
</comment>
<organism evidence="9 10">
    <name type="scientific">Ananas comosus</name>
    <name type="common">Pineapple</name>
    <name type="synonym">Ananas ananas</name>
    <dbReference type="NCBI Taxonomy" id="4615"/>
    <lineage>
        <taxon>Eukaryota</taxon>
        <taxon>Viridiplantae</taxon>
        <taxon>Streptophyta</taxon>
        <taxon>Embryophyta</taxon>
        <taxon>Tracheophyta</taxon>
        <taxon>Spermatophyta</taxon>
        <taxon>Magnoliopsida</taxon>
        <taxon>Liliopsida</taxon>
        <taxon>Poales</taxon>
        <taxon>Bromeliaceae</taxon>
        <taxon>Bromelioideae</taxon>
        <taxon>Ananas</taxon>
    </lineage>
</organism>
<evidence type="ECO:0000256" key="4">
    <source>
        <dbReference type="ARBA" id="ARBA00022781"/>
    </source>
</evidence>
<dbReference type="PANTHER" id="PTHR11693">
    <property type="entry name" value="ATP SYNTHASE GAMMA CHAIN"/>
    <property type="match status" value="1"/>
</dbReference>
<dbReference type="Pfam" id="PF00231">
    <property type="entry name" value="ATP-synt"/>
    <property type="match status" value="1"/>
</dbReference>
<name>A0A199V5U7_ANACO</name>
<evidence type="ECO:0000313" key="10">
    <source>
        <dbReference type="Proteomes" id="UP000092600"/>
    </source>
</evidence>
<sequence length="94" mass="10209">MTVTELQKNPVNYTQISVLADDILKNVVERESEAGGKLGDLDSYEIEGGETKSEVLQNLAEFQFSCVLYNAALENACSELGARMSAMDSSSRNA</sequence>
<comment type="caution">
    <text evidence="9">The sequence shown here is derived from an EMBL/GenBank/DDBJ whole genome shotgun (WGS) entry which is preliminary data.</text>
</comment>
<evidence type="ECO:0000256" key="6">
    <source>
        <dbReference type="ARBA" id="ARBA00023136"/>
    </source>
</evidence>
<evidence type="ECO:0000256" key="8">
    <source>
        <dbReference type="ARBA" id="ARBA00023310"/>
    </source>
</evidence>
<gene>
    <name evidence="9" type="ORF">ACMD2_25732</name>
</gene>
<accession>A0A199V5U7</accession>
<dbReference type="InterPro" id="IPR000131">
    <property type="entry name" value="ATP_synth_F1_gsu"/>
</dbReference>
<evidence type="ECO:0000256" key="3">
    <source>
        <dbReference type="ARBA" id="ARBA00022448"/>
    </source>
</evidence>
<evidence type="ECO:0000256" key="5">
    <source>
        <dbReference type="ARBA" id="ARBA00023065"/>
    </source>
</evidence>
<keyword evidence="7" id="KW-0139">CF(1)</keyword>
<dbReference type="STRING" id="4615.A0A199V5U7"/>
<dbReference type="InterPro" id="IPR035968">
    <property type="entry name" value="ATP_synth_F1_ATPase_gsu"/>
</dbReference>
<feature type="non-terminal residue" evidence="9">
    <location>
        <position position="94"/>
    </location>
</feature>
<dbReference type="PANTHER" id="PTHR11693:SF22">
    <property type="entry name" value="ATP SYNTHASE SUBUNIT GAMMA, MITOCHONDRIAL"/>
    <property type="match status" value="1"/>
</dbReference>
<keyword evidence="5" id="KW-0406">Ion transport</keyword>
<evidence type="ECO:0000256" key="7">
    <source>
        <dbReference type="ARBA" id="ARBA00023196"/>
    </source>
</evidence>
<dbReference type="GO" id="GO:0045259">
    <property type="term" value="C:proton-transporting ATP synthase complex"/>
    <property type="evidence" value="ECO:0007669"/>
    <property type="project" value="UniProtKB-KW"/>
</dbReference>
<reference evidence="9 10" key="1">
    <citation type="journal article" date="2016" name="DNA Res.">
        <title>The draft genome of MD-2 pineapple using hybrid error correction of long reads.</title>
        <authorList>
            <person name="Redwan R.M."/>
            <person name="Saidin A."/>
            <person name="Kumar S.V."/>
        </authorList>
    </citation>
    <scope>NUCLEOTIDE SEQUENCE [LARGE SCALE GENOMIC DNA]</scope>
    <source>
        <strain evidence="10">cv. MD2</strain>
        <tissue evidence="9">Leaf</tissue>
    </source>
</reference>
<keyword evidence="3" id="KW-0813">Transport</keyword>
<proteinExistence type="inferred from homology"/>
<dbReference type="Proteomes" id="UP000092600">
    <property type="component" value="Unassembled WGS sequence"/>
</dbReference>
<dbReference type="Gene3D" id="1.10.287.80">
    <property type="entry name" value="ATP synthase, gamma subunit, helix hairpin domain"/>
    <property type="match status" value="1"/>
</dbReference>
<comment type="subcellular location">
    <subcellularLocation>
        <location evidence="1">Membrane</location>
        <topology evidence="1">Peripheral membrane protein</topology>
    </subcellularLocation>
</comment>
<protein>
    <submittedName>
        <fullName evidence="9">ATP synthase subunit gamma, mitochondrial</fullName>
    </submittedName>
</protein>